<organism evidence="2 3">
    <name type="scientific">Blautia producta</name>
    <dbReference type="NCBI Taxonomy" id="33035"/>
    <lineage>
        <taxon>Bacteria</taxon>
        <taxon>Bacillati</taxon>
        <taxon>Bacillota</taxon>
        <taxon>Clostridia</taxon>
        <taxon>Lachnospirales</taxon>
        <taxon>Lachnospiraceae</taxon>
        <taxon>Blautia</taxon>
    </lineage>
</organism>
<dbReference type="AlphaFoldDB" id="A0A4P6LU45"/>
<evidence type="ECO:0000256" key="1">
    <source>
        <dbReference type="SAM" id="Phobius"/>
    </source>
</evidence>
<accession>A0A4P6LU45</accession>
<keyword evidence="1" id="KW-0472">Membrane</keyword>
<proteinExistence type="predicted"/>
<name>A0A4P6LU45_9FIRM</name>
<reference evidence="2 3" key="1">
    <citation type="submission" date="2019-01" db="EMBL/GenBank/DDBJ databases">
        <title>PMF-metabolizing Aryl O-demethylase.</title>
        <authorList>
            <person name="Kim M."/>
        </authorList>
    </citation>
    <scope>NUCLEOTIDE SEQUENCE [LARGE SCALE GENOMIC DNA]</scope>
    <source>
        <strain evidence="2 3">PMF1</strain>
    </source>
</reference>
<gene>
    <name evidence="2" type="ORF">PMF13cell1_00096</name>
</gene>
<evidence type="ECO:0000313" key="3">
    <source>
        <dbReference type="Proteomes" id="UP000289794"/>
    </source>
</evidence>
<protein>
    <submittedName>
        <fullName evidence="2">Uncharacterized protein</fullName>
    </submittedName>
</protein>
<feature type="transmembrane region" description="Helical" evidence="1">
    <location>
        <begin position="34"/>
        <end position="55"/>
    </location>
</feature>
<keyword evidence="1" id="KW-0812">Transmembrane</keyword>
<evidence type="ECO:0000313" key="2">
    <source>
        <dbReference type="EMBL" id="QBE94603.1"/>
    </source>
</evidence>
<dbReference type="Proteomes" id="UP000289794">
    <property type="component" value="Chromosome"/>
</dbReference>
<keyword evidence="1" id="KW-1133">Transmembrane helix</keyword>
<dbReference type="EMBL" id="CP035945">
    <property type="protein sequence ID" value="QBE94603.1"/>
    <property type="molecule type" value="Genomic_DNA"/>
</dbReference>
<sequence>MKKSELSIDVESYLADMERLGSDTGRKKPEFAMVFRYFASIYIFLHLKFFCCSYLDIRRCSVLI</sequence>
<dbReference type="KEGG" id="bpro:PMF13cell1_00096"/>